<evidence type="ECO:0000313" key="3">
    <source>
        <dbReference type="Proteomes" id="UP001469365"/>
    </source>
</evidence>
<name>A0ABU9DX62_9BACL</name>
<evidence type="ECO:0000313" key="2">
    <source>
        <dbReference type="EMBL" id="MEK8132826.1"/>
    </source>
</evidence>
<keyword evidence="1" id="KW-1133">Transmembrane helix</keyword>
<feature type="transmembrane region" description="Helical" evidence="1">
    <location>
        <begin position="120"/>
        <end position="139"/>
    </location>
</feature>
<gene>
    <name evidence="2" type="ORF">WMW72_33595</name>
</gene>
<keyword evidence="1" id="KW-0812">Transmembrane</keyword>
<dbReference type="InterPro" id="IPR018750">
    <property type="entry name" value="DUF2306_membrane"/>
</dbReference>
<keyword evidence="3" id="KW-1185">Reference proteome</keyword>
<dbReference type="RefSeq" id="WP_341419950.1">
    <property type="nucleotide sequence ID" value="NZ_JBBPCC010000036.1"/>
</dbReference>
<sequence>MFTSKQAYRLMLVVTIGFILYAVYFNFIHDPQAAAFLSHKTNQTRALSTAVWLKVMYIHVGFACIAMLAGAVNFSGRVLRQYRRFHRINGYIYLLAVLIVDLTSGYMAPYATGGKATSMAFNFLNILWIFLTVVALVKIKKKQIHSHRKWMVRSYAFCFTNMLIHLLTFVLNNCFGLDYATSYTIGVYSTIPLLLLAAELVIRTVYKTPVRQ</sequence>
<dbReference type="Pfam" id="PF10067">
    <property type="entry name" value="DUF2306"/>
    <property type="match status" value="1"/>
</dbReference>
<proteinExistence type="predicted"/>
<feature type="transmembrane region" description="Helical" evidence="1">
    <location>
        <begin position="56"/>
        <end position="76"/>
    </location>
</feature>
<reference evidence="2 3" key="1">
    <citation type="submission" date="2024-04" db="EMBL/GenBank/DDBJ databases">
        <title>draft genome sequnece of Paenibacillus filicis.</title>
        <authorList>
            <person name="Kim D.-U."/>
        </authorList>
    </citation>
    <scope>NUCLEOTIDE SEQUENCE [LARGE SCALE GENOMIC DNA]</scope>
    <source>
        <strain evidence="2 3">KACC14197</strain>
    </source>
</reference>
<keyword evidence="1" id="KW-0472">Membrane</keyword>
<feature type="transmembrane region" description="Helical" evidence="1">
    <location>
        <begin position="183"/>
        <end position="202"/>
    </location>
</feature>
<evidence type="ECO:0000256" key="1">
    <source>
        <dbReference type="SAM" id="Phobius"/>
    </source>
</evidence>
<dbReference type="Proteomes" id="UP001469365">
    <property type="component" value="Unassembled WGS sequence"/>
</dbReference>
<protein>
    <submittedName>
        <fullName evidence="2">DUF2306 domain-containing protein</fullName>
    </submittedName>
</protein>
<organism evidence="2 3">
    <name type="scientific">Paenibacillus filicis</name>
    <dbReference type="NCBI Taxonomy" id="669464"/>
    <lineage>
        <taxon>Bacteria</taxon>
        <taxon>Bacillati</taxon>
        <taxon>Bacillota</taxon>
        <taxon>Bacilli</taxon>
        <taxon>Bacillales</taxon>
        <taxon>Paenibacillaceae</taxon>
        <taxon>Paenibacillus</taxon>
    </lineage>
</organism>
<feature type="transmembrane region" description="Helical" evidence="1">
    <location>
        <begin position="151"/>
        <end position="171"/>
    </location>
</feature>
<feature type="transmembrane region" description="Helical" evidence="1">
    <location>
        <begin position="7"/>
        <end position="28"/>
    </location>
</feature>
<accession>A0ABU9DX62</accession>
<dbReference type="EMBL" id="JBBPCC010000036">
    <property type="protein sequence ID" value="MEK8132826.1"/>
    <property type="molecule type" value="Genomic_DNA"/>
</dbReference>
<comment type="caution">
    <text evidence="2">The sequence shown here is derived from an EMBL/GenBank/DDBJ whole genome shotgun (WGS) entry which is preliminary data.</text>
</comment>
<feature type="transmembrane region" description="Helical" evidence="1">
    <location>
        <begin position="88"/>
        <end position="108"/>
    </location>
</feature>